<keyword evidence="6" id="KW-0408">Iron</keyword>
<gene>
    <name evidence="10" type="ORF">SAMN05421788_108298</name>
</gene>
<dbReference type="PROSITE" id="PS51332">
    <property type="entry name" value="B12_BINDING"/>
    <property type="match status" value="1"/>
</dbReference>
<evidence type="ECO:0000256" key="6">
    <source>
        <dbReference type="ARBA" id="ARBA00023004"/>
    </source>
</evidence>
<keyword evidence="5" id="KW-0479">Metal-binding</keyword>
<dbReference type="SFLD" id="SFLDG01082">
    <property type="entry name" value="B12-binding_domain_containing"/>
    <property type="match status" value="1"/>
</dbReference>
<keyword evidence="7" id="KW-0411">Iron-sulfur</keyword>
<evidence type="ECO:0000313" key="11">
    <source>
        <dbReference type="Proteomes" id="UP000186917"/>
    </source>
</evidence>
<proteinExistence type="predicted"/>
<dbReference type="InterPro" id="IPR058240">
    <property type="entry name" value="rSAM_sf"/>
</dbReference>
<dbReference type="CDD" id="cd01335">
    <property type="entry name" value="Radical_SAM"/>
    <property type="match status" value="1"/>
</dbReference>
<dbReference type="PROSITE" id="PS51918">
    <property type="entry name" value="RADICAL_SAM"/>
    <property type="match status" value="1"/>
</dbReference>
<dbReference type="AlphaFoldDB" id="A0A1N7R2M7"/>
<comment type="cofactor">
    <cofactor evidence="1">
        <name>[4Fe-4S] cluster</name>
        <dbReference type="ChEBI" id="CHEBI:49883"/>
    </cofactor>
</comment>
<evidence type="ECO:0000256" key="5">
    <source>
        <dbReference type="ARBA" id="ARBA00022723"/>
    </source>
</evidence>
<evidence type="ECO:0000256" key="2">
    <source>
        <dbReference type="ARBA" id="ARBA00022603"/>
    </source>
</evidence>
<protein>
    <submittedName>
        <fullName evidence="10">Radical SAM superfamily enzyme YgiQ, UPF0313 family</fullName>
    </submittedName>
</protein>
<keyword evidence="2" id="KW-0489">Methyltransferase</keyword>
<dbReference type="Gene3D" id="3.40.50.280">
    <property type="entry name" value="Cobalamin-binding domain"/>
    <property type="match status" value="1"/>
</dbReference>
<dbReference type="InterPro" id="IPR006638">
    <property type="entry name" value="Elp3/MiaA/NifB-like_rSAM"/>
</dbReference>
<dbReference type="Gene3D" id="3.80.30.20">
    <property type="entry name" value="tm_1862 like domain"/>
    <property type="match status" value="1"/>
</dbReference>
<dbReference type="Proteomes" id="UP000186917">
    <property type="component" value="Unassembled WGS sequence"/>
</dbReference>
<feature type="domain" description="B12-binding" evidence="8">
    <location>
        <begin position="21"/>
        <end position="159"/>
    </location>
</feature>
<dbReference type="STRING" id="477680.SAMN05421788_108298"/>
<dbReference type="InterPro" id="IPR006158">
    <property type="entry name" value="Cobalamin-bd"/>
</dbReference>
<dbReference type="EMBL" id="FTOR01000008">
    <property type="protein sequence ID" value="SIT29360.1"/>
    <property type="molecule type" value="Genomic_DNA"/>
</dbReference>
<dbReference type="InterPro" id="IPR034466">
    <property type="entry name" value="Methyltransferase_Class_B"/>
</dbReference>
<evidence type="ECO:0000259" key="9">
    <source>
        <dbReference type="PROSITE" id="PS51918"/>
    </source>
</evidence>
<dbReference type="SMART" id="SM00729">
    <property type="entry name" value="Elp3"/>
    <property type="match status" value="1"/>
</dbReference>
<dbReference type="GO" id="GO:0031419">
    <property type="term" value="F:cobalamin binding"/>
    <property type="evidence" value="ECO:0007669"/>
    <property type="project" value="InterPro"/>
</dbReference>
<dbReference type="InterPro" id="IPR023404">
    <property type="entry name" value="rSAM_horseshoe"/>
</dbReference>
<dbReference type="SUPFAM" id="SSF102114">
    <property type="entry name" value="Radical SAM enzymes"/>
    <property type="match status" value="1"/>
</dbReference>
<keyword evidence="11" id="KW-1185">Reference proteome</keyword>
<evidence type="ECO:0000313" key="10">
    <source>
        <dbReference type="EMBL" id="SIT29360.1"/>
    </source>
</evidence>
<dbReference type="PANTHER" id="PTHR43409">
    <property type="entry name" value="ANAEROBIC MAGNESIUM-PROTOPORPHYRIN IX MONOMETHYL ESTER CYCLASE-RELATED"/>
    <property type="match status" value="1"/>
</dbReference>
<dbReference type="GO" id="GO:0051539">
    <property type="term" value="F:4 iron, 4 sulfur cluster binding"/>
    <property type="evidence" value="ECO:0007669"/>
    <property type="project" value="UniProtKB-KW"/>
</dbReference>
<dbReference type="Pfam" id="PF04055">
    <property type="entry name" value="Radical_SAM"/>
    <property type="match status" value="1"/>
</dbReference>
<dbReference type="PANTHER" id="PTHR43409:SF7">
    <property type="entry name" value="BLL1977 PROTEIN"/>
    <property type="match status" value="1"/>
</dbReference>
<evidence type="ECO:0000256" key="7">
    <source>
        <dbReference type="ARBA" id="ARBA00023014"/>
    </source>
</evidence>
<dbReference type="GO" id="GO:0003824">
    <property type="term" value="F:catalytic activity"/>
    <property type="evidence" value="ECO:0007669"/>
    <property type="project" value="InterPro"/>
</dbReference>
<sequence>MNTNNMSLSSTILFTHSYFLRFDPKQWKTGQPYAPLGTLYAAALLREAGYPVALFDTMFATSAEEITPAITQHRPRFLVIYDDGFNYLTKMCLTNMREAAFRMMQLGKEKGCTVIVASSDATDHYEAYLQAGADFVLPGEAEHTLLELVQAIEQQQTDYHTIHGLAYQQQQQVLKTPPRNVLKFLDGLPFPAWDLVNIAPYRNMWLQHAGYFSINMATTRGCPFKCNWCAKPIYGNRYNSRSPENVIQEIQLLKERFQFDHIWFCDDIFGLKPGWVNTFAQLTATAGLTFRYKIQSRADLLEENYIQDLARSGCDNIWIGAESGSQQILDAMDKGTTIAQIRSATKLIRQYGMHPSFFIQFGYLGETRQDIQQTIHMINELLPSSIGISVSYPLPGTRFHEKVKTQLTLKSNWTHSDEMALMFRNTYAPAFYKHLHKYVHHTYQQHLVAHTLASTLQRPAQLRPRHVKKVMQLLYLLPATFFAKIKLNRLQKLPNA</sequence>
<feature type="domain" description="Radical SAM core" evidence="9">
    <location>
        <begin position="208"/>
        <end position="428"/>
    </location>
</feature>
<evidence type="ECO:0000259" key="8">
    <source>
        <dbReference type="PROSITE" id="PS51332"/>
    </source>
</evidence>
<organism evidence="10 11">
    <name type="scientific">Filimonas lacunae</name>
    <dbReference type="NCBI Taxonomy" id="477680"/>
    <lineage>
        <taxon>Bacteria</taxon>
        <taxon>Pseudomonadati</taxon>
        <taxon>Bacteroidota</taxon>
        <taxon>Chitinophagia</taxon>
        <taxon>Chitinophagales</taxon>
        <taxon>Chitinophagaceae</taxon>
        <taxon>Filimonas</taxon>
    </lineage>
</organism>
<dbReference type="SFLD" id="SFLDG01123">
    <property type="entry name" value="methyltransferase_(Class_B)"/>
    <property type="match status" value="1"/>
</dbReference>
<evidence type="ECO:0000256" key="3">
    <source>
        <dbReference type="ARBA" id="ARBA00022679"/>
    </source>
</evidence>
<keyword evidence="3" id="KW-0808">Transferase</keyword>
<dbReference type="InterPro" id="IPR007197">
    <property type="entry name" value="rSAM"/>
</dbReference>
<dbReference type="GO" id="GO:0005829">
    <property type="term" value="C:cytosol"/>
    <property type="evidence" value="ECO:0007669"/>
    <property type="project" value="TreeGrafter"/>
</dbReference>
<dbReference type="GO" id="GO:0046872">
    <property type="term" value="F:metal ion binding"/>
    <property type="evidence" value="ECO:0007669"/>
    <property type="project" value="UniProtKB-KW"/>
</dbReference>
<name>A0A1N7R2M7_9BACT</name>
<dbReference type="RefSeq" id="WP_234993493.1">
    <property type="nucleotide sequence ID" value="NZ_FTOR01000008.1"/>
</dbReference>
<reference evidence="11" key="1">
    <citation type="submission" date="2017-01" db="EMBL/GenBank/DDBJ databases">
        <authorList>
            <person name="Varghese N."/>
            <person name="Submissions S."/>
        </authorList>
    </citation>
    <scope>NUCLEOTIDE SEQUENCE [LARGE SCALE GENOMIC DNA]</scope>
    <source>
        <strain evidence="11">DSM 21054</strain>
    </source>
</reference>
<dbReference type="InterPro" id="IPR051198">
    <property type="entry name" value="BchE-like"/>
</dbReference>
<dbReference type="SFLD" id="SFLDS00029">
    <property type="entry name" value="Radical_SAM"/>
    <property type="match status" value="1"/>
</dbReference>
<evidence type="ECO:0000256" key="4">
    <source>
        <dbReference type="ARBA" id="ARBA00022691"/>
    </source>
</evidence>
<keyword evidence="4" id="KW-0949">S-adenosyl-L-methionine</keyword>
<evidence type="ECO:0000256" key="1">
    <source>
        <dbReference type="ARBA" id="ARBA00001966"/>
    </source>
</evidence>
<accession>A0A1N7R2M7</accession>